<keyword evidence="2" id="KW-1185">Reference proteome</keyword>
<accession>A0ABU6N873</accession>
<sequence>MKSVISEHKKDTLTVLLRKLEDEISSLHTALEEDVSISNDQFEAYDKRIEALFSIHNSLLDEVTFT</sequence>
<dbReference type="RefSeq" id="WP_327967334.1">
    <property type="nucleotide sequence ID" value="NZ_JARMQG010000084.1"/>
</dbReference>
<evidence type="ECO:0000313" key="2">
    <source>
        <dbReference type="Proteomes" id="UP001330749"/>
    </source>
</evidence>
<evidence type="ECO:0000313" key="1">
    <source>
        <dbReference type="EMBL" id="MED3562409.1"/>
    </source>
</evidence>
<protein>
    <submittedName>
        <fullName evidence="1">Uncharacterized protein</fullName>
    </submittedName>
</protein>
<comment type="caution">
    <text evidence="1">The sequence shown here is derived from an EMBL/GenBank/DDBJ whole genome shotgun (WGS) entry which is preliminary data.</text>
</comment>
<name>A0ABU6N873_9BACI</name>
<dbReference type="EMBL" id="JARMQG010000084">
    <property type="protein sequence ID" value="MED3562409.1"/>
    <property type="molecule type" value="Genomic_DNA"/>
</dbReference>
<reference evidence="1 2" key="1">
    <citation type="submission" date="2023-03" db="EMBL/GenBank/DDBJ databases">
        <title>Bacillus Genome Sequencing.</title>
        <authorList>
            <person name="Dunlap C."/>
        </authorList>
    </citation>
    <scope>NUCLEOTIDE SEQUENCE [LARGE SCALE GENOMIC DNA]</scope>
    <source>
        <strain evidence="1 2">B-14544</strain>
    </source>
</reference>
<gene>
    <name evidence="1" type="ORF">P4447_08065</name>
</gene>
<organism evidence="1 2">
    <name type="scientific">Bacillus xiapuensis</name>
    <dbReference type="NCBI Taxonomy" id="2014075"/>
    <lineage>
        <taxon>Bacteria</taxon>
        <taxon>Bacillati</taxon>
        <taxon>Bacillota</taxon>
        <taxon>Bacilli</taxon>
        <taxon>Bacillales</taxon>
        <taxon>Bacillaceae</taxon>
        <taxon>Bacillus</taxon>
    </lineage>
</organism>
<dbReference type="Proteomes" id="UP001330749">
    <property type="component" value="Unassembled WGS sequence"/>
</dbReference>
<proteinExistence type="predicted"/>